<dbReference type="SUPFAM" id="SSF53098">
    <property type="entry name" value="Ribonuclease H-like"/>
    <property type="match status" value="1"/>
</dbReference>
<dbReference type="CDD" id="cd06127">
    <property type="entry name" value="DEDDh"/>
    <property type="match status" value="1"/>
</dbReference>
<protein>
    <submittedName>
        <fullName evidence="5">3'-5' exonuclease</fullName>
    </submittedName>
</protein>
<dbReference type="Proteomes" id="UP001183410">
    <property type="component" value="Unassembled WGS sequence"/>
</dbReference>
<evidence type="ECO:0000256" key="2">
    <source>
        <dbReference type="ARBA" id="ARBA00022801"/>
    </source>
</evidence>
<dbReference type="EMBL" id="JAVREO010000001">
    <property type="protein sequence ID" value="MDT0265081.1"/>
    <property type="molecule type" value="Genomic_DNA"/>
</dbReference>
<evidence type="ECO:0000259" key="4">
    <source>
        <dbReference type="SMART" id="SM00479"/>
    </source>
</evidence>
<feature type="domain" description="Exonuclease" evidence="4">
    <location>
        <begin position="19"/>
        <end position="183"/>
    </location>
</feature>
<sequence length="497" mass="53009">MQTDIPDPAVPGDLVSGRRFVVLDCETTGFEPERGDRMVSLALVTVADGRVTDRFSSLLDPGRDPGPVHIHGITKSLSASAPRFPEILPEVLGRLRDAVLVAHNVGFDLRFLAMELELAGSGAPPPATLDTLALARRYLPELPNHRLTTCVEFLGIPHRAHRADSDAEVTAVLLLELLRRAAADGHRDLEELVEPGAEVLRRERRARVRCSAETPGLADEHRAAHRVLAGWAGEADACRAALRALQRAGCPDAGRLWAWFGGTLGGPTAAFGPPRPDWAAKALRTGLDLLLAAPGARREDVAQAVSWVAALDRGAERPRRLLSLFPEPAAAVAGLPECGHCWSCAALGLCTTGSVGAALVSHYGADPAWADELSAALPALRDAGDLAALGRAARYAGQGMERRGRPADAMRLWQWAVDHGARDPVVFNRLTLGHERAGDDHAALALCERGLAHRRGAGARAVWEALARRAARCRRRLAGLPAPAPSEPETADGWADT</sequence>
<dbReference type="InterPro" id="IPR036397">
    <property type="entry name" value="RNaseH_sf"/>
</dbReference>
<dbReference type="PANTHER" id="PTHR30231:SF4">
    <property type="entry name" value="PROTEIN NEN2"/>
    <property type="match status" value="1"/>
</dbReference>
<dbReference type="SMART" id="SM00479">
    <property type="entry name" value="EXOIII"/>
    <property type="match status" value="1"/>
</dbReference>
<evidence type="ECO:0000313" key="5">
    <source>
        <dbReference type="EMBL" id="MDT0265081.1"/>
    </source>
</evidence>
<comment type="caution">
    <text evidence="5">The sequence shown here is derived from an EMBL/GenBank/DDBJ whole genome shotgun (WGS) entry which is preliminary data.</text>
</comment>
<dbReference type="InterPro" id="IPR012337">
    <property type="entry name" value="RNaseH-like_sf"/>
</dbReference>
<name>A0ABU2JJC3_9ACTN</name>
<evidence type="ECO:0000256" key="1">
    <source>
        <dbReference type="ARBA" id="ARBA00022722"/>
    </source>
</evidence>
<dbReference type="GO" id="GO:0004527">
    <property type="term" value="F:exonuclease activity"/>
    <property type="evidence" value="ECO:0007669"/>
    <property type="project" value="UniProtKB-KW"/>
</dbReference>
<reference evidence="6" key="1">
    <citation type="submission" date="2023-07" db="EMBL/GenBank/DDBJ databases">
        <title>30 novel species of actinomycetes from the DSMZ collection.</title>
        <authorList>
            <person name="Nouioui I."/>
        </authorList>
    </citation>
    <scope>NUCLEOTIDE SEQUENCE [LARGE SCALE GENOMIC DNA]</scope>
    <source>
        <strain evidence="6">DSM 44915</strain>
    </source>
</reference>
<dbReference type="PANTHER" id="PTHR30231">
    <property type="entry name" value="DNA POLYMERASE III SUBUNIT EPSILON"/>
    <property type="match status" value="1"/>
</dbReference>
<keyword evidence="2" id="KW-0378">Hydrolase</keyword>
<evidence type="ECO:0000313" key="6">
    <source>
        <dbReference type="Proteomes" id="UP001183410"/>
    </source>
</evidence>
<keyword evidence="3 5" id="KW-0269">Exonuclease</keyword>
<dbReference type="Pfam" id="PF00929">
    <property type="entry name" value="RNase_T"/>
    <property type="match status" value="1"/>
</dbReference>
<gene>
    <name evidence="5" type="ORF">RM844_02130</name>
</gene>
<proteinExistence type="predicted"/>
<dbReference type="InterPro" id="IPR013520">
    <property type="entry name" value="Ribonucl_H"/>
</dbReference>
<accession>A0ABU2JJC3</accession>
<dbReference type="Gene3D" id="3.30.420.10">
    <property type="entry name" value="Ribonuclease H-like superfamily/Ribonuclease H"/>
    <property type="match status" value="1"/>
</dbReference>
<organism evidence="5 6">
    <name type="scientific">Streptomyces chisholmiae</name>
    <dbReference type="NCBI Taxonomy" id="3075540"/>
    <lineage>
        <taxon>Bacteria</taxon>
        <taxon>Bacillati</taxon>
        <taxon>Actinomycetota</taxon>
        <taxon>Actinomycetes</taxon>
        <taxon>Kitasatosporales</taxon>
        <taxon>Streptomycetaceae</taxon>
        <taxon>Streptomyces</taxon>
    </lineage>
</organism>
<keyword evidence="1" id="KW-0540">Nuclease</keyword>
<keyword evidence="6" id="KW-1185">Reference proteome</keyword>
<evidence type="ECO:0000256" key="3">
    <source>
        <dbReference type="ARBA" id="ARBA00022839"/>
    </source>
</evidence>
<dbReference type="RefSeq" id="WP_311663984.1">
    <property type="nucleotide sequence ID" value="NZ_JAVREO010000001.1"/>
</dbReference>